<dbReference type="Proteomes" id="UP000009096">
    <property type="component" value="Chromosome 6"/>
</dbReference>
<feature type="region of interest" description="Disordered" evidence="1">
    <location>
        <begin position="64"/>
        <end position="104"/>
    </location>
</feature>
<dbReference type="GeneID" id="30071810"/>
<dbReference type="VEuPathDB" id="FungiDB:FVEG_14934"/>
<dbReference type="RefSeq" id="XP_018744842.1">
    <property type="nucleotide sequence ID" value="XM_018903966.1"/>
</dbReference>
<proteinExistence type="predicted"/>
<reference evidence="2 3" key="1">
    <citation type="journal article" date="2010" name="Nature">
        <title>Comparative genomics reveals mobile pathogenicity chromosomes in Fusarium.</title>
        <authorList>
            <person name="Ma L.J."/>
            <person name="van der Does H.C."/>
            <person name="Borkovich K.A."/>
            <person name="Coleman J.J."/>
            <person name="Daboussi M.J."/>
            <person name="Di Pietro A."/>
            <person name="Dufresne M."/>
            <person name="Freitag M."/>
            <person name="Grabherr M."/>
            <person name="Henrissat B."/>
            <person name="Houterman P.M."/>
            <person name="Kang S."/>
            <person name="Shim W.B."/>
            <person name="Woloshuk C."/>
            <person name="Xie X."/>
            <person name="Xu J.R."/>
            <person name="Antoniw J."/>
            <person name="Baker S.E."/>
            <person name="Bluhm B.H."/>
            <person name="Breakspear A."/>
            <person name="Brown D.W."/>
            <person name="Butchko R.A."/>
            <person name="Chapman S."/>
            <person name="Coulson R."/>
            <person name="Coutinho P.M."/>
            <person name="Danchin E.G."/>
            <person name="Diener A."/>
            <person name="Gale L.R."/>
            <person name="Gardiner D.M."/>
            <person name="Goff S."/>
            <person name="Hammond-Kosack K.E."/>
            <person name="Hilburn K."/>
            <person name="Hua-Van A."/>
            <person name="Jonkers W."/>
            <person name="Kazan K."/>
            <person name="Kodira C.D."/>
            <person name="Koehrsen M."/>
            <person name="Kumar L."/>
            <person name="Lee Y.H."/>
            <person name="Li L."/>
            <person name="Manners J.M."/>
            <person name="Miranda-Saavedra D."/>
            <person name="Mukherjee M."/>
            <person name="Park G."/>
            <person name="Park J."/>
            <person name="Park S.Y."/>
            <person name="Proctor R.H."/>
            <person name="Regev A."/>
            <person name="Ruiz-Roldan M.C."/>
            <person name="Sain D."/>
            <person name="Sakthikumar S."/>
            <person name="Sykes S."/>
            <person name="Schwartz D.C."/>
            <person name="Turgeon B.G."/>
            <person name="Wapinski I."/>
            <person name="Yoder O."/>
            <person name="Young S."/>
            <person name="Zeng Q."/>
            <person name="Zhou S."/>
            <person name="Galagan J."/>
            <person name="Cuomo C.A."/>
            <person name="Kistler H.C."/>
            <person name="Rep M."/>
        </authorList>
    </citation>
    <scope>NUCLEOTIDE SEQUENCE [LARGE SCALE GENOMIC DNA]</scope>
    <source>
        <strain evidence="3">M3125 / FGSC 7600</strain>
    </source>
</reference>
<gene>
    <name evidence="2" type="ORF">FVEG_14934</name>
</gene>
<protein>
    <submittedName>
        <fullName evidence="2">Uncharacterized protein</fullName>
    </submittedName>
</protein>
<evidence type="ECO:0000313" key="2">
    <source>
        <dbReference type="EMBL" id="EWG38651.1"/>
    </source>
</evidence>
<dbReference type="EMBL" id="CM000583">
    <property type="protein sequence ID" value="EWG38651.1"/>
    <property type="molecule type" value="Genomic_DNA"/>
</dbReference>
<name>W7LJH4_GIBM7</name>
<keyword evidence="3" id="KW-1185">Reference proteome</keyword>
<evidence type="ECO:0000256" key="1">
    <source>
        <dbReference type="SAM" id="MobiDB-lite"/>
    </source>
</evidence>
<accession>W7LJH4</accession>
<sequence>MVLGNKFSRFPLPLQQPSQPYCGRYNNKAVFFSVFFFSLCLPHRLLQKTVPVARVRAVDGDAPSRGPFVKTGRYQREHSASRTGRTRERKKKKTDSIALQLPET</sequence>
<organism evidence="2 3">
    <name type="scientific">Gibberella moniliformis (strain M3125 / FGSC 7600)</name>
    <name type="common">Maize ear and stalk rot fungus</name>
    <name type="synonym">Fusarium verticillioides</name>
    <dbReference type="NCBI Taxonomy" id="334819"/>
    <lineage>
        <taxon>Eukaryota</taxon>
        <taxon>Fungi</taxon>
        <taxon>Dikarya</taxon>
        <taxon>Ascomycota</taxon>
        <taxon>Pezizomycotina</taxon>
        <taxon>Sordariomycetes</taxon>
        <taxon>Hypocreomycetidae</taxon>
        <taxon>Hypocreales</taxon>
        <taxon>Nectriaceae</taxon>
        <taxon>Fusarium</taxon>
        <taxon>Fusarium fujikuroi species complex</taxon>
    </lineage>
</organism>
<evidence type="ECO:0000313" key="3">
    <source>
        <dbReference type="Proteomes" id="UP000009096"/>
    </source>
</evidence>
<dbReference type="KEGG" id="fvr:FVEG_14934"/>
<dbReference type="EMBL" id="DS022243">
    <property type="protein sequence ID" value="EWG38651.1"/>
    <property type="molecule type" value="Genomic_DNA"/>
</dbReference>
<dbReference type="AlphaFoldDB" id="W7LJH4"/>